<dbReference type="InterPro" id="IPR001368">
    <property type="entry name" value="TNFR/NGFR_Cys_rich_reg"/>
</dbReference>
<protein>
    <recommendedName>
        <fullName evidence="2">TNFR-Cys domain-containing protein</fullName>
    </recommendedName>
</protein>
<comment type="caution">
    <text evidence="3">The sequence shown here is derived from an EMBL/GenBank/DDBJ whole genome shotgun (WGS) entry which is preliminary data.</text>
</comment>
<dbReference type="EMBL" id="JAIWYP010000006">
    <property type="protein sequence ID" value="KAH3814889.1"/>
    <property type="molecule type" value="Genomic_DNA"/>
</dbReference>
<feature type="repeat" description="TNFR-Cys" evidence="1">
    <location>
        <begin position="45"/>
        <end position="91"/>
    </location>
</feature>
<dbReference type="Proteomes" id="UP000828390">
    <property type="component" value="Unassembled WGS sequence"/>
</dbReference>
<proteinExistence type="predicted"/>
<reference evidence="3" key="1">
    <citation type="journal article" date="2019" name="bioRxiv">
        <title>The Genome of the Zebra Mussel, Dreissena polymorpha: A Resource for Invasive Species Research.</title>
        <authorList>
            <person name="McCartney M.A."/>
            <person name="Auch B."/>
            <person name="Kono T."/>
            <person name="Mallez S."/>
            <person name="Zhang Y."/>
            <person name="Obille A."/>
            <person name="Becker A."/>
            <person name="Abrahante J.E."/>
            <person name="Garbe J."/>
            <person name="Badalamenti J.P."/>
            <person name="Herman A."/>
            <person name="Mangelson H."/>
            <person name="Liachko I."/>
            <person name="Sullivan S."/>
            <person name="Sone E.D."/>
            <person name="Koren S."/>
            <person name="Silverstein K.A.T."/>
            <person name="Beckman K.B."/>
            <person name="Gohl D.M."/>
        </authorList>
    </citation>
    <scope>NUCLEOTIDE SEQUENCE</scope>
    <source>
        <strain evidence="3">Duluth1</strain>
        <tissue evidence="3">Whole animal</tissue>
    </source>
</reference>
<organism evidence="3 4">
    <name type="scientific">Dreissena polymorpha</name>
    <name type="common">Zebra mussel</name>
    <name type="synonym">Mytilus polymorpha</name>
    <dbReference type="NCBI Taxonomy" id="45954"/>
    <lineage>
        <taxon>Eukaryota</taxon>
        <taxon>Metazoa</taxon>
        <taxon>Spiralia</taxon>
        <taxon>Lophotrochozoa</taxon>
        <taxon>Mollusca</taxon>
        <taxon>Bivalvia</taxon>
        <taxon>Autobranchia</taxon>
        <taxon>Heteroconchia</taxon>
        <taxon>Euheterodonta</taxon>
        <taxon>Imparidentia</taxon>
        <taxon>Neoheterodontei</taxon>
        <taxon>Myida</taxon>
        <taxon>Dreissenoidea</taxon>
        <taxon>Dreissenidae</taxon>
        <taxon>Dreissena</taxon>
    </lineage>
</organism>
<dbReference type="AlphaFoldDB" id="A0A9D4GG72"/>
<gene>
    <name evidence="3" type="ORF">DPMN_143406</name>
</gene>
<feature type="disulfide bond" evidence="1">
    <location>
        <begin position="73"/>
        <end position="91"/>
    </location>
</feature>
<evidence type="ECO:0000313" key="3">
    <source>
        <dbReference type="EMBL" id="KAH3814889.1"/>
    </source>
</evidence>
<reference evidence="3" key="2">
    <citation type="submission" date="2020-11" db="EMBL/GenBank/DDBJ databases">
        <authorList>
            <person name="McCartney M.A."/>
            <person name="Auch B."/>
            <person name="Kono T."/>
            <person name="Mallez S."/>
            <person name="Becker A."/>
            <person name="Gohl D.M."/>
            <person name="Silverstein K.A.T."/>
            <person name="Koren S."/>
            <person name="Bechman K.B."/>
            <person name="Herman A."/>
            <person name="Abrahante J.E."/>
            <person name="Garbe J."/>
        </authorList>
    </citation>
    <scope>NUCLEOTIDE SEQUENCE</scope>
    <source>
        <strain evidence="3">Duluth1</strain>
        <tissue evidence="3">Whole animal</tissue>
    </source>
</reference>
<accession>A0A9D4GG72</accession>
<comment type="caution">
    <text evidence="1">Lacks conserved residue(s) required for the propagation of feature annotation.</text>
</comment>
<keyword evidence="1" id="KW-1015">Disulfide bond</keyword>
<feature type="domain" description="TNFR-Cys" evidence="2">
    <location>
        <begin position="45"/>
        <end position="91"/>
    </location>
</feature>
<evidence type="ECO:0000313" key="4">
    <source>
        <dbReference type="Proteomes" id="UP000828390"/>
    </source>
</evidence>
<evidence type="ECO:0000256" key="1">
    <source>
        <dbReference type="PROSITE-ProRule" id="PRU00206"/>
    </source>
</evidence>
<dbReference type="Pfam" id="PF00020">
    <property type="entry name" value="TNFR_c6"/>
    <property type="match status" value="1"/>
</dbReference>
<dbReference type="PROSITE" id="PS50050">
    <property type="entry name" value="TNFR_NGFR_2"/>
    <property type="match status" value="1"/>
</dbReference>
<keyword evidence="4" id="KW-1185">Reference proteome</keyword>
<evidence type="ECO:0000259" key="2">
    <source>
        <dbReference type="PROSITE" id="PS50050"/>
    </source>
</evidence>
<name>A0A9D4GG72_DREPO</name>
<sequence>MPHGTNAVPKPKSGCLNSEGSYECLCSEKSNLYWYQGQCLDCSDPCPQGLYEYQPCNQAQGLPRICRNCTQFCGSNFYVKEPCTARKDAVCLMCQPKCNGSREFEYKQCSSMQNRECKDKSNLRMPSVTGNVVLDDRDTSGVSQDNLYTSFAYNPVKNNQLSFLLKKGVAGLGSEIWVDITLLDAQPVMMFRPVDHSRVFTPGEFP</sequence>